<name>A0A135UFZ3_9PEZI</name>
<keyword evidence="4" id="KW-0496">Mitochondrion</keyword>
<comment type="similarity">
    <text evidence="2">Belongs to the mitochondrion-specific ribosomal protein mL50 family.</text>
</comment>
<dbReference type="OrthoDB" id="6220758at2759"/>
<proteinExistence type="inferred from homology"/>
<dbReference type="Pfam" id="PF10501">
    <property type="entry name" value="Ribosomal_L50"/>
    <property type="match status" value="1"/>
</dbReference>
<dbReference type="GO" id="GO:0005840">
    <property type="term" value="C:ribosome"/>
    <property type="evidence" value="ECO:0007669"/>
    <property type="project" value="UniProtKB-KW"/>
</dbReference>
<dbReference type="GO" id="GO:1990904">
    <property type="term" value="C:ribonucleoprotein complex"/>
    <property type="evidence" value="ECO:0007669"/>
    <property type="project" value="UniProtKB-KW"/>
</dbReference>
<comment type="caution">
    <text evidence="8">The sequence shown here is derived from an EMBL/GenBank/DDBJ whole genome shotgun (WGS) entry which is preliminary data.</text>
</comment>
<evidence type="ECO:0000256" key="2">
    <source>
        <dbReference type="ARBA" id="ARBA00008860"/>
    </source>
</evidence>
<keyword evidence="3" id="KW-0689">Ribosomal protein</keyword>
<protein>
    <recommendedName>
        <fullName evidence="6">Large ribosomal subunit protein mL50</fullName>
    </recommendedName>
</protein>
<sequence length="407" mass="43970">MRRVPRLRQPSLLASSPIQCTTCAAPATLPISAAAAAAASRRTLSTTPATPSRVRKFLWKGGDAPGPEDPYAADSSQALRQQRIAQELAEAEAELAAFEADNQETQRAEQKRRQKPQSRLAHQIKNKRVWAPTEKEVVENGYVPAKTIDGLEEIGGIEGWWEQKGRWGKESEYVGFSSAGKVVEDADVCAARVRQAVVEALAVAGSAEVQGRLTGAWARGDGEGFGRATALGLKIGEDGSVSLEGDAAAIEGVVAPLLEAQEADASEGVVEAAEAKALVEAWGEAWKSISLEDARFKFAVHKRVFQLTGHRVHDAKLAQINTVGDLIATIVTPPKPTKVAEAIAQQGELLDLPNVRVRDTRITPIDKEIEVGRWKVIKQELKKRGLPITGHKHLAKPVQRDWIQGKA</sequence>
<comment type="subcellular location">
    <subcellularLocation>
        <location evidence="1">Mitochondrion</location>
    </subcellularLocation>
</comment>
<evidence type="ECO:0000256" key="4">
    <source>
        <dbReference type="ARBA" id="ARBA00023128"/>
    </source>
</evidence>
<evidence type="ECO:0000313" key="8">
    <source>
        <dbReference type="EMBL" id="KXH59292.1"/>
    </source>
</evidence>
<evidence type="ECO:0000256" key="7">
    <source>
        <dbReference type="SAM" id="MobiDB-lite"/>
    </source>
</evidence>
<keyword evidence="5" id="KW-0687">Ribonucleoprotein</keyword>
<gene>
    <name evidence="8" type="ORF">CSAL01_12995</name>
</gene>
<feature type="region of interest" description="Disordered" evidence="7">
    <location>
        <begin position="99"/>
        <end position="121"/>
    </location>
</feature>
<evidence type="ECO:0000256" key="6">
    <source>
        <dbReference type="ARBA" id="ARBA00035183"/>
    </source>
</evidence>
<feature type="compositionally biased region" description="Basic residues" evidence="7">
    <location>
        <begin position="112"/>
        <end position="121"/>
    </location>
</feature>
<keyword evidence="9" id="KW-1185">Reference proteome</keyword>
<evidence type="ECO:0000256" key="5">
    <source>
        <dbReference type="ARBA" id="ARBA00023274"/>
    </source>
</evidence>
<evidence type="ECO:0000256" key="1">
    <source>
        <dbReference type="ARBA" id="ARBA00004173"/>
    </source>
</evidence>
<dbReference type="AlphaFoldDB" id="A0A135UFZ3"/>
<dbReference type="GO" id="GO:0005739">
    <property type="term" value="C:mitochondrion"/>
    <property type="evidence" value="ECO:0007669"/>
    <property type="project" value="UniProtKB-SubCell"/>
</dbReference>
<accession>A0A135UFZ3</accession>
<dbReference type="InterPro" id="IPR018305">
    <property type="entry name" value="Ribosomal_m50"/>
</dbReference>
<evidence type="ECO:0000256" key="3">
    <source>
        <dbReference type="ARBA" id="ARBA00022980"/>
    </source>
</evidence>
<organism evidence="8 9">
    <name type="scientific">Colletotrichum salicis</name>
    <dbReference type="NCBI Taxonomy" id="1209931"/>
    <lineage>
        <taxon>Eukaryota</taxon>
        <taxon>Fungi</taxon>
        <taxon>Dikarya</taxon>
        <taxon>Ascomycota</taxon>
        <taxon>Pezizomycotina</taxon>
        <taxon>Sordariomycetes</taxon>
        <taxon>Hypocreomycetidae</taxon>
        <taxon>Glomerellales</taxon>
        <taxon>Glomerellaceae</taxon>
        <taxon>Colletotrichum</taxon>
        <taxon>Colletotrichum acutatum species complex</taxon>
    </lineage>
</organism>
<evidence type="ECO:0000313" key="9">
    <source>
        <dbReference type="Proteomes" id="UP000070121"/>
    </source>
</evidence>
<reference evidence="8 9" key="1">
    <citation type="submission" date="2014-02" db="EMBL/GenBank/DDBJ databases">
        <title>The genome sequence of Colletotrichum salicis CBS 607.94.</title>
        <authorList>
            <person name="Baroncelli R."/>
            <person name="Thon M.R."/>
        </authorList>
    </citation>
    <scope>NUCLEOTIDE SEQUENCE [LARGE SCALE GENOMIC DNA]</scope>
    <source>
        <strain evidence="8 9">CBS 607.94</strain>
    </source>
</reference>
<dbReference type="STRING" id="1209931.A0A135UFZ3"/>
<dbReference type="Proteomes" id="UP000070121">
    <property type="component" value="Unassembled WGS sequence"/>
</dbReference>
<dbReference type="EMBL" id="JFFI01001527">
    <property type="protein sequence ID" value="KXH59292.1"/>
    <property type="molecule type" value="Genomic_DNA"/>
</dbReference>